<feature type="active site" description="Nucleophile" evidence="5">
    <location>
        <position position="398"/>
    </location>
</feature>
<evidence type="ECO:0000256" key="5">
    <source>
        <dbReference type="PROSITE-ProRule" id="PRU01023"/>
    </source>
</evidence>
<keyword evidence="3 5" id="KW-0949">S-adenosyl-L-methionine</keyword>
<dbReference type="Gene3D" id="3.40.50.150">
    <property type="entry name" value="Vaccinia Virus protein VP39"/>
    <property type="match status" value="1"/>
</dbReference>
<dbReference type="InterPro" id="IPR049560">
    <property type="entry name" value="MeTrfase_RsmB-F_NOP2_cat"/>
</dbReference>
<dbReference type="Gene3D" id="3.30.70.1170">
    <property type="entry name" value="Sun protein, domain 3"/>
    <property type="match status" value="1"/>
</dbReference>
<feature type="binding site" evidence="5">
    <location>
        <position position="300"/>
    </location>
    <ligand>
        <name>S-adenosyl-L-methionine</name>
        <dbReference type="ChEBI" id="CHEBI:59789"/>
    </ligand>
</feature>
<feature type="binding site" evidence="5">
    <location>
        <begin position="270"/>
        <end position="276"/>
    </location>
    <ligand>
        <name>S-adenosyl-L-methionine</name>
        <dbReference type="ChEBI" id="CHEBI:59789"/>
    </ligand>
</feature>
<evidence type="ECO:0000313" key="8">
    <source>
        <dbReference type="EMBL" id="KAL0485326.1"/>
    </source>
</evidence>
<reference evidence="8 9" key="1">
    <citation type="submission" date="2024-03" db="EMBL/GenBank/DDBJ databases">
        <title>The Acrasis kona genome and developmental transcriptomes reveal deep origins of eukaryotic multicellular pathways.</title>
        <authorList>
            <person name="Sheikh S."/>
            <person name="Fu C.-J."/>
            <person name="Brown M.W."/>
            <person name="Baldauf S.L."/>
        </authorList>
    </citation>
    <scope>NUCLEOTIDE SEQUENCE [LARGE SCALE GENOMIC DNA]</scope>
    <source>
        <strain evidence="8 9">ATCC MYA-3509</strain>
    </source>
</reference>
<evidence type="ECO:0000256" key="2">
    <source>
        <dbReference type="ARBA" id="ARBA00022679"/>
    </source>
</evidence>
<protein>
    <submittedName>
        <fullName evidence="8">28S rRNA methyltransferase</fullName>
    </submittedName>
</protein>
<dbReference type="Pfam" id="PF21153">
    <property type="entry name" value="NSUN5_N"/>
    <property type="match status" value="1"/>
</dbReference>
<accession>A0AAW2Z851</accession>
<dbReference type="EMBL" id="JAOPGA020001125">
    <property type="protein sequence ID" value="KAL0485326.1"/>
    <property type="molecule type" value="Genomic_DNA"/>
</dbReference>
<dbReference type="InterPro" id="IPR001678">
    <property type="entry name" value="MeTrfase_RsmB-F_NOP2_dom"/>
</dbReference>
<dbReference type="InterPro" id="IPR023267">
    <property type="entry name" value="RCMT"/>
</dbReference>
<dbReference type="Pfam" id="PF01189">
    <property type="entry name" value="Methyltr_RsmB-F"/>
    <property type="match status" value="1"/>
</dbReference>
<dbReference type="GO" id="GO:0005730">
    <property type="term" value="C:nucleolus"/>
    <property type="evidence" value="ECO:0007669"/>
    <property type="project" value="TreeGrafter"/>
</dbReference>
<dbReference type="GO" id="GO:0008173">
    <property type="term" value="F:RNA methyltransferase activity"/>
    <property type="evidence" value="ECO:0007669"/>
    <property type="project" value="InterPro"/>
</dbReference>
<organism evidence="8 9">
    <name type="scientific">Acrasis kona</name>
    <dbReference type="NCBI Taxonomy" id="1008807"/>
    <lineage>
        <taxon>Eukaryota</taxon>
        <taxon>Discoba</taxon>
        <taxon>Heterolobosea</taxon>
        <taxon>Tetramitia</taxon>
        <taxon>Eutetramitia</taxon>
        <taxon>Acrasidae</taxon>
        <taxon>Acrasis</taxon>
    </lineage>
</organism>
<feature type="domain" description="SAM-dependent MTase RsmB/NOP-type" evidence="7">
    <location>
        <begin position="151"/>
        <end position="467"/>
    </location>
</feature>
<keyword evidence="4 5" id="KW-0694">RNA-binding</keyword>
<dbReference type="Pfam" id="PF21148">
    <property type="entry name" value="NSUN5_fdxn-like"/>
    <property type="match status" value="1"/>
</dbReference>
<feature type="region of interest" description="Disordered" evidence="6">
    <location>
        <begin position="475"/>
        <end position="534"/>
    </location>
</feature>
<evidence type="ECO:0000256" key="3">
    <source>
        <dbReference type="ARBA" id="ARBA00022691"/>
    </source>
</evidence>
<keyword evidence="1 5" id="KW-0489">Methyltransferase</keyword>
<dbReference type="InterPro" id="IPR048889">
    <property type="entry name" value="NSUN5_RCM1_N"/>
</dbReference>
<keyword evidence="9" id="KW-1185">Reference proteome</keyword>
<dbReference type="InterPro" id="IPR029063">
    <property type="entry name" value="SAM-dependent_MTases_sf"/>
</dbReference>
<dbReference type="PANTHER" id="PTHR22807:SF4">
    <property type="entry name" value="28S RRNA (CYTOSINE-C(5))-METHYLTRANSFERASE"/>
    <property type="match status" value="1"/>
</dbReference>
<feature type="binding site" evidence="5">
    <location>
        <position position="328"/>
    </location>
    <ligand>
        <name>S-adenosyl-L-methionine</name>
        <dbReference type="ChEBI" id="CHEBI:59789"/>
    </ligand>
</feature>
<dbReference type="GO" id="GO:0070475">
    <property type="term" value="P:rRNA base methylation"/>
    <property type="evidence" value="ECO:0007669"/>
    <property type="project" value="TreeGrafter"/>
</dbReference>
<dbReference type="InterPro" id="IPR049561">
    <property type="entry name" value="NSUN5_7_fdxn-like"/>
</dbReference>
<dbReference type="PROSITE" id="PS51686">
    <property type="entry name" value="SAM_MT_RSMB_NOP"/>
    <property type="match status" value="1"/>
</dbReference>
<comment type="similarity">
    <text evidence="5">Belongs to the class I-like SAM-binding methyltransferase superfamily. RsmB/NOP family.</text>
</comment>
<comment type="caution">
    <text evidence="8">The sequence shown here is derived from an EMBL/GenBank/DDBJ whole genome shotgun (WGS) entry which is preliminary data.</text>
</comment>
<dbReference type="AlphaFoldDB" id="A0AAW2Z851"/>
<dbReference type="PANTHER" id="PTHR22807">
    <property type="entry name" value="NOP2 YEAST -RELATED NOL1/NOP2/FMU SUN DOMAIN-CONTAINING"/>
    <property type="match status" value="1"/>
</dbReference>
<evidence type="ECO:0000256" key="4">
    <source>
        <dbReference type="ARBA" id="ARBA00022884"/>
    </source>
</evidence>
<gene>
    <name evidence="8" type="ORF">AKO1_002926</name>
</gene>
<sequence>MVEGTLKGGMLFKVYKQVADITEKVSNNKGSIQSLALSKTTEMKSVTFALCSEVQKYKSVIDHIIDESKFFSKNPKLKEDKPILRVIIYELLLGKNSESNESVKKLLGNYEKIKQNIFKQAKSYYSTWNSILVMLKIDKKAVSNEDLVEPTTTAEPIQIERFLRVNLLKTSIQDFLNTMTTEHNFIINKNKKEQREAGSKYLVKDEHINEIFVMYPHDAPVHNMPSVINSTCIVQDKASCMPAHVMFQTLPKLLQERNLNGNPVHIIDACAAPGNKTTHLAAKMSESDFGTKDLAVHAFDRDEKRIKILSDRVSEAGADSIVKVVHKDFSAVDPYDVQYKHVRAILLDPSCSGTGIVRQGGEKTVTQDRLNKLKNFQITLINHAMTFPNVECIVYSTCSIHEEENEQVVAEVAEKNSDLFRVEKCFPEWDYRGIDSASTNHVGPLCVRTTPEKHATNGFFVSCFVRIPGSQRERVTKSLHGPFKQPKVDKEINKEEEEEEEEVPKQEVKPSKKVNKKRMRITDTSCVVNKRRKK</sequence>
<dbReference type="GO" id="GO:0003723">
    <property type="term" value="F:RNA binding"/>
    <property type="evidence" value="ECO:0007669"/>
    <property type="project" value="UniProtKB-UniRule"/>
</dbReference>
<feature type="binding site" evidence="5">
    <location>
        <position position="348"/>
    </location>
    <ligand>
        <name>S-adenosyl-L-methionine</name>
        <dbReference type="ChEBI" id="CHEBI:59789"/>
    </ligand>
</feature>
<evidence type="ECO:0000256" key="1">
    <source>
        <dbReference type="ARBA" id="ARBA00022603"/>
    </source>
</evidence>
<evidence type="ECO:0000256" key="6">
    <source>
        <dbReference type="SAM" id="MobiDB-lite"/>
    </source>
</evidence>
<dbReference type="SUPFAM" id="SSF53335">
    <property type="entry name" value="S-adenosyl-L-methionine-dependent methyltransferases"/>
    <property type="match status" value="1"/>
</dbReference>
<name>A0AAW2Z851_9EUKA</name>
<evidence type="ECO:0000259" key="7">
    <source>
        <dbReference type="PROSITE" id="PS51686"/>
    </source>
</evidence>
<evidence type="ECO:0000313" key="9">
    <source>
        <dbReference type="Proteomes" id="UP001431209"/>
    </source>
</evidence>
<keyword evidence="2 5" id="KW-0808">Transferase</keyword>
<dbReference type="Proteomes" id="UP001431209">
    <property type="component" value="Unassembled WGS sequence"/>
</dbReference>
<dbReference type="PRINTS" id="PR02008">
    <property type="entry name" value="RCMTFAMILY"/>
</dbReference>
<proteinExistence type="inferred from homology"/>